<organism evidence="1 2">
    <name type="scientific">Botryotinia narcissicola</name>
    <dbReference type="NCBI Taxonomy" id="278944"/>
    <lineage>
        <taxon>Eukaryota</taxon>
        <taxon>Fungi</taxon>
        <taxon>Dikarya</taxon>
        <taxon>Ascomycota</taxon>
        <taxon>Pezizomycotina</taxon>
        <taxon>Leotiomycetes</taxon>
        <taxon>Helotiales</taxon>
        <taxon>Sclerotiniaceae</taxon>
        <taxon>Botryotinia</taxon>
    </lineage>
</organism>
<keyword evidence="2" id="KW-1185">Reference proteome</keyword>
<reference evidence="1 2" key="1">
    <citation type="submission" date="2017-12" db="EMBL/GenBank/DDBJ databases">
        <title>Comparative genomics of Botrytis spp.</title>
        <authorList>
            <person name="Valero-Jimenez C.A."/>
            <person name="Tapia P."/>
            <person name="Veloso J."/>
            <person name="Silva-Moreno E."/>
            <person name="Staats M."/>
            <person name="Valdes J.H."/>
            <person name="Van Kan J.A.L."/>
        </authorList>
    </citation>
    <scope>NUCLEOTIDE SEQUENCE [LARGE SCALE GENOMIC DNA]</scope>
    <source>
        <strain evidence="1 2">MUCL2120</strain>
    </source>
</reference>
<dbReference type="Proteomes" id="UP000297452">
    <property type="component" value="Unassembled WGS sequence"/>
</dbReference>
<evidence type="ECO:0000313" key="1">
    <source>
        <dbReference type="EMBL" id="TGO64489.1"/>
    </source>
</evidence>
<protein>
    <submittedName>
        <fullName evidence="1">Uncharacterized protein</fullName>
    </submittedName>
</protein>
<dbReference type="EMBL" id="PQXJ01000088">
    <property type="protein sequence ID" value="TGO64489.1"/>
    <property type="molecule type" value="Genomic_DNA"/>
</dbReference>
<proteinExistence type="predicted"/>
<dbReference type="OrthoDB" id="3554533at2759"/>
<sequence length="190" mass="21198">MPLTTTIALSIVTSNKYYDLDSDFRQSLNSNTNSTPSNCVFFVIKPLAKIIQNHHLLPLTMDSSSPTPSWCLVCRKRLTQPYASGHGSDIPIILCLPEISPQLPYDHKREGHNGIYLHKTYAIDIFQQLNLPSSLHLGEFDLQGVGFKFPPIRDPKGLQKLVPVNGYEMPDVLEPVPQIATQTSRMALNG</sequence>
<gene>
    <name evidence="1" type="ORF">BOTNAR_0088g00190</name>
</gene>
<name>A0A4Z1ISM2_9HELO</name>
<accession>A0A4Z1ISM2</accession>
<comment type="caution">
    <text evidence="1">The sequence shown here is derived from an EMBL/GenBank/DDBJ whole genome shotgun (WGS) entry which is preliminary data.</text>
</comment>
<evidence type="ECO:0000313" key="2">
    <source>
        <dbReference type="Proteomes" id="UP000297452"/>
    </source>
</evidence>
<dbReference type="AlphaFoldDB" id="A0A4Z1ISM2"/>